<accession>A0A1B2ABK8</accession>
<protein>
    <submittedName>
        <fullName evidence="1">Uncharacterized protein</fullName>
    </submittedName>
</protein>
<dbReference type="Proteomes" id="UP000092932">
    <property type="component" value="Chromosome"/>
</dbReference>
<dbReference type="AlphaFoldDB" id="A0A1B2ABK8"/>
<gene>
    <name evidence="1" type="ORF">A6F68_01030</name>
</gene>
<dbReference type="RefSeq" id="WP_067677054.1">
    <property type="nucleotide sequence ID" value="NZ_CP016591.1"/>
</dbReference>
<evidence type="ECO:0000313" key="1">
    <source>
        <dbReference type="EMBL" id="ANY19552.1"/>
    </source>
</evidence>
<evidence type="ECO:0000313" key="2">
    <source>
        <dbReference type="Proteomes" id="UP000092932"/>
    </source>
</evidence>
<dbReference type="OrthoDB" id="9887589at2"/>
<dbReference type="STRING" id="692370.A6F68_01030"/>
<sequence>MSIAVKYGWVKSEQAGALPGVARGSGTNNYIAGRTKSGPLPAGDHNVMIKDIVFHGKGTLTGGGYKTGAVLNAVLSQMGKLANIRIVCGIRPGMAIEDFVESEYGGGMDQITREATVDDKVHVPYYVYVFPFNSNSSPFQRELQRFVIGATGFAQGHVALSEVAGYIKDGLEIGSFAASQAIGLKNAARDKKGPLYKAANPKIYSGPPEVMVLITSIKRTDMDPIVTHSHAHFLPTLSREITRAYTGV</sequence>
<keyword evidence="2" id="KW-1185">Reference proteome</keyword>
<reference evidence="1 2" key="1">
    <citation type="submission" date="2016-07" db="EMBL/GenBank/DDBJ databases">
        <title>Complete genome sequence of Altererythrobacter dongtanensis KCTC 22672, a type strain with esterase isolated from tidal flat.</title>
        <authorList>
            <person name="Cheng H."/>
            <person name="Wu Y.-H."/>
            <person name="Zhou P."/>
            <person name="Huo Y.-Y."/>
            <person name="Wang C.-S."/>
            <person name="Xu X.-W."/>
        </authorList>
    </citation>
    <scope>NUCLEOTIDE SEQUENCE [LARGE SCALE GENOMIC DNA]</scope>
    <source>
        <strain evidence="1 2">KCTC 22672</strain>
    </source>
</reference>
<organism evidence="1 2">
    <name type="scientific">Tsuneonella dongtanensis</name>
    <dbReference type="NCBI Taxonomy" id="692370"/>
    <lineage>
        <taxon>Bacteria</taxon>
        <taxon>Pseudomonadati</taxon>
        <taxon>Pseudomonadota</taxon>
        <taxon>Alphaproteobacteria</taxon>
        <taxon>Sphingomonadales</taxon>
        <taxon>Erythrobacteraceae</taxon>
        <taxon>Tsuneonella</taxon>
    </lineage>
</organism>
<name>A0A1B2ABK8_9SPHN</name>
<dbReference type="KEGG" id="ado:A6F68_01030"/>
<dbReference type="EMBL" id="CP016591">
    <property type="protein sequence ID" value="ANY19552.1"/>
    <property type="molecule type" value="Genomic_DNA"/>
</dbReference>
<proteinExistence type="predicted"/>